<feature type="compositionally biased region" description="Low complexity" evidence="1">
    <location>
        <begin position="452"/>
        <end position="480"/>
    </location>
</feature>
<protein>
    <recommendedName>
        <fullName evidence="4">NAD(+)--protein-arginine ADP-ribosyltransferase</fullName>
    </recommendedName>
</protein>
<feature type="compositionally biased region" description="Pro residues" evidence="1">
    <location>
        <begin position="560"/>
        <end position="578"/>
    </location>
</feature>
<feature type="compositionally biased region" description="Pro residues" evidence="1">
    <location>
        <begin position="750"/>
        <end position="759"/>
    </location>
</feature>
<feature type="compositionally biased region" description="Low complexity" evidence="1">
    <location>
        <begin position="894"/>
        <end position="913"/>
    </location>
</feature>
<feature type="region of interest" description="Disordered" evidence="1">
    <location>
        <begin position="1152"/>
        <end position="1174"/>
    </location>
</feature>
<sequence>MRMRLDSSAVSGARAGLRVRPLGNALLVHRKGEPDPVVVAFTQALAPDPQHQLVVVDLPPGADRREWEAVPKALPGAAAGVRIVFSRAVPPQVRAFGQAAADRLGSTVLVPDGAVRTVPDGGLFVPHDAGAGWLRHRPKRAAAYDSRRFPKPAWEYAVADRPWSTAPHAVVEPTASGIWLRGHAPGSAGGRHWLVDRIAGSVEVLTAVLGSPGGPPVELPDAVRVWHSVLPSARPWVRFLQLGPVTLPEGVESLGQGLADSTGEQVVFYTGLPALPLVAEQARYVEVPNRDGTAAWRPFAGEVVYYPSAGAVPPAPTLLGVRSPVTGAAEETGRVFAYGHGTVLEVVQSGLWLRPPAEPVGGDAVRRVTAAPGRAVILYDRSTPETGELLRGLAEDMLRQLDPTLRDAFRVAPADAPGAALGWSVQEWWSATPAMEPPAAHGHLREERAAAHHSAAGRQDPGPAAAHHPAAAPTHTGPHASRLPQQQAPSTETQGPPAERSPYARPIEAPPLTANGTEYAPAAPQQATSAGPAGTAPQPPAGPASPQPPHPGAQGQPHGHVPPPGHPEGPPPAYPPAHLPAQPQDHPGGGDPRPGPPEGQPPQAGGGGPSSPPPPTPPDTPPHPEGPPPPQGPATAPDSAPPPAPPQAAESGMSGPSPARLPRLTETAAPFDPVTPNTPVQAPPSPPGPPPATPPRPAPANPVSPAGPTSPATPPSPATPDARVTPAAPGTPASPANPITPAGPDARQAPPSPVDPPIPGARVTPQTPASPAAPDASGTPRNPIAPQIPGTRQNAGTLQAEGAGHGTPVPNAPGPAPTSPAPATPAAVPPPPTGQPTPSTPPTPVPRTGDAPPPRPPAPALPIGIRLESSGTPAPTAPAAPAGGAPQAGGGPGDATPARSQGAPAAQGTPGTGRVPTVPGTPQVQGTAPQAAPGTPQDPANRPSEAAGQGVRVQPVPPGGATAVPPERGLEKERAWLRKTFSSQFGALAGSVSRVMSESPGLRSGSREEGADTLTDLVAVRLYLGGDHDQVDAAVRRANPGPHVPLARCVTAGLRRLPSYRGAALLHAPVTAQELGWYREGRVATEWAFCRAWSAPYRVPGDDVLFLVWSMTARRTRLLDPAQPDRVLFEPGTRFRVLRTDPGTPAAVLLRELSPSEPDEPAPAAAGDEDRAASRSAALDALALVGLEKTLTALRGAKPEGEPPPPGTPPGLLPPYAAAPTRPPKGRPGAGTAKGPQARRPGAPGAPGAPATTSSTSNSTSSSKGARR</sequence>
<keyword evidence="3" id="KW-1185">Reference proteome</keyword>
<feature type="compositionally biased region" description="Pro residues" evidence="1">
    <location>
        <begin position="610"/>
        <end position="632"/>
    </location>
</feature>
<feature type="compositionally biased region" description="Low complexity" evidence="1">
    <location>
        <begin position="1238"/>
        <end position="1268"/>
    </location>
</feature>
<feature type="compositionally biased region" description="Pro residues" evidence="1">
    <location>
        <begin position="537"/>
        <end position="551"/>
    </location>
</feature>
<evidence type="ECO:0000313" key="2">
    <source>
        <dbReference type="EMBL" id="SDP42542.1"/>
    </source>
</evidence>
<dbReference type="AlphaFoldDB" id="A0A1H0SL33"/>
<feature type="compositionally biased region" description="Low complexity" evidence="1">
    <location>
        <begin position="861"/>
        <end position="885"/>
    </location>
</feature>
<feature type="region of interest" description="Disordered" evidence="1">
    <location>
        <begin position="435"/>
        <end position="968"/>
    </location>
</feature>
<dbReference type="Gene3D" id="3.90.176.10">
    <property type="entry name" value="Toxin ADP-ribosyltransferase, Chain A, domain 1"/>
    <property type="match status" value="1"/>
</dbReference>
<dbReference type="Proteomes" id="UP000199341">
    <property type="component" value="Unassembled WGS sequence"/>
</dbReference>
<dbReference type="STRING" id="310781.SAMN05216259_12914"/>
<name>A0A1H0SL33_9ACTN</name>
<feature type="compositionally biased region" description="Pro residues" evidence="1">
    <location>
        <begin position="810"/>
        <end position="860"/>
    </location>
</feature>
<evidence type="ECO:0000256" key="1">
    <source>
        <dbReference type="SAM" id="MobiDB-lite"/>
    </source>
</evidence>
<feature type="compositionally biased region" description="Pro residues" evidence="1">
    <location>
        <begin position="1202"/>
        <end position="1213"/>
    </location>
</feature>
<dbReference type="PRINTS" id="PR01217">
    <property type="entry name" value="PRICHEXTENSN"/>
</dbReference>
<feature type="compositionally biased region" description="Pro residues" evidence="1">
    <location>
        <begin position="681"/>
        <end position="702"/>
    </location>
</feature>
<reference evidence="3" key="1">
    <citation type="submission" date="2016-10" db="EMBL/GenBank/DDBJ databases">
        <authorList>
            <person name="Varghese N."/>
            <person name="Submissions S."/>
        </authorList>
    </citation>
    <scope>NUCLEOTIDE SEQUENCE [LARGE SCALE GENOMIC DNA]</scope>
    <source>
        <strain evidence="3">CGMCC 4.2022</strain>
    </source>
</reference>
<organism evidence="2 3">
    <name type="scientific">Actinacidiphila guanduensis</name>
    <dbReference type="NCBI Taxonomy" id="310781"/>
    <lineage>
        <taxon>Bacteria</taxon>
        <taxon>Bacillati</taxon>
        <taxon>Actinomycetota</taxon>
        <taxon>Actinomycetes</taxon>
        <taxon>Kitasatosporales</taxon>
        <taxon>Streptomycetaceae</taxon>
        <taxon>Actinacidiphila</taxon>
    </lineage>
</organism>
<feature type="compositionally biased region" description="Low complexity" evidence="1">
    <location>
        <begin position="1152"/>
        <end position="1166"/>
    </location>
</feature>
<evidence type="ECO:0000313" key="3">
    <source>
        <dbReference type="Proteomes" id="UP000199341"/>
    </source>
</evidence>
<accession>A0A1H0SL33</accession>
<proteinExistence type="predicted"/>
<feature type="region of interest" description="Disordered" evidence="1">
    <location>
        <begin position="1196"/>
        <end position="1268"/>
    </location>
</feature>
<dbReference type="EMBL" id="FNIE01000029">
    <property type="protein sequence ID" value="SDP42542.1"/>
    <property type="molecule type" value="Genomic_DNA"/>
</dbReference>
<feature type="compositionally biased region" description="Low complexity" evidence="1">
    <location>
        <begin position="525"/>
        <end position="536"/>
    </location>
</feature>
<evidence type="ECO:0008006" key="4">
    <source>
        <dbReference type="Google" id="ProtNLM"/>
    </source>
</evidence>
<feature type="compositionally biased region" description="Low complexity" evidence="1">
    <location>
        <begin position="726"/>
        <end position="737"/>
    </location>
</feature>
<feature type="compositionally biased region" description="Polar residues" evidence="1">
    <location>
        <begin position="483"/>
        <end position="494"/>
    </location>
</feature>
<gene>
    <name evidence="2" type="ORF">SAMN05216259_12914</name>
</gene>